<reference evidence="2" key="1">
    <citation type="submission" date="2019-07" db="EMBL/GenBank/DDBJ databases">
        <title>De Novo Assembly of kiwifruit Actinidia rufa.</title>
        <authorList>
            <person name="Sugita-Konishi S."/>
            <person name="Sato K."/>
            <person name="Mori E."/>
            <person name="Abe Y."/>
            <person name="Kisaki G."/>
            <person name="Hamano K."/>
            <person name="Suezawa K."/>
            <person name="Otani M."/>
            <person name="Fukuda T."/>
            <person name="Manabe T."/>
            <person name="Gomi K."/>
            <person name="Tabuchi M."/>
            <person name="Akimitsu K."/>
            <person name="Kataoka I."/>
        </authorList>
    </citation>
    <scope>NUCLEOTIDE SEQUENCE [LARGE SCALE GENOMIC DNA]</scope>
    <source>
        <strain evidence="2">cv. Fuchu</strain>
    </source>
</reference>
<evidence type="ECO:0000313" key="2">
    <source>
        <dbReference type="Proteomes" id="UP000585474"/>
    </source>
</evidence>
<dbReference type="Proteomes" id="UP000585474">
    <property type="component" value="Unassembled WGS sequence"/>
</dbReference>
<name>A0A7J0DBP4_9ERIC</name>
<proteinExistence type="predicted"/>
<dbReference type="AlphaFoldDB" id="A0A7J0DBP4"/>
<gene>
    <name evidence="1" type="ORF">Acr_00g0013250</name>
</gene>
<sequence>MLHVFSDQASVPDRVVAGDKDFLSQYQEANVAKSRFSRSEPTLWTPPPLGVFKVNVDVAVIPSLKLQVRHGYQGLPWSVHCDMIAAASTLSSSNSDGSPCCSK</sequence>
<keyword evidence="2" id="KW-1185">Reference proteome</keyword>
<accession>A0A7J0DBP4</accession>
<evidence type="ECO:0000313" key="1">
    <source>
        <dbReference type="EMBL" id="GFS30661.1"/>
    </source>
</evidence>
<protein>
    <submittedName>
        <fullName evidence="1">Uncharacterized protein</fullName>
    </submittedName>
</protein>
<dbReference type="EMBL" id="BJWL01000126">
    <property type="protein sequence ID" value="GFS30661.1"/>
    <property type="molecule type" value="Genomic_DNA"/>
</dbReference>
<comment type="caution">
    <text evidence="1">The sequence shown here is derived from an EMBL/GenBank/DDBJ whole genome shotgun (WGS) entry which is preliminary data.</text>
</comment>
<organism evidence="1 2">
    <name type="scientific">Actinidia rufa</name>
    <dbReference type="NCBI Taxonomy" id="165716"/>
    <lineage>
        <taxon>Eukaryota</taxon>
        <taxon>Viridiplantae</taxon>
        <taxon>Streptophyta</taxon>
        <taxon>Embryophyta</taxon>
        <taxon>Tracheophyta</taxon>
        <taxon>Spermatophyta</taxon>
        <taxon>Magnoliopsida</taxon>
        <taxon>eudicotyledons</taxon>
        <taxon>Gunneridae</taxon>
        <taxon>Pentapetalae</taxon>
        <taxon>asterids</taxon>
        <taxon>Ericales</taxon>
        <taxon>Actinidiaceae</taxon>
        <taxon>Actinidia</taxon>
    </lineage>
</organism>